<evidence type="ECO:0000313" key="4">
    <source>
        <dbReference type="Proteomes" id="UP001059859"/>
    </source>
</evidence>
<evidence type="ECO:0000313" key="3">
    <source>
        <dbReference type="EMBL" id="UWX96560.1"/>
    </source>
</evidence>
<dbReference type="RefSeq" id="WP_260651866.1">
    <property type="nucleotide sequence ID" value="NZ_CP104275.1"/>
</dbReference>
<feature type="region of interest" description="Disordered" evidence="1">
    <location>
        <begin position="52"/>
        <end position="127"/>
    </location>
</feature>
<dbReference type="InterPro" id="IPR003615">
    <property type="entry name" value="HNH_nuc"/>
</dbReference>
<evidence type="ECO:0000259" key="2">
    <source>
        <dbReference type="SMART" id="SM00507"/>
    </source>
</evidence>
<dbReference type="Pfam" id="PF02720">
    <property type="entry name" value="DUF222"/>
    <property type="match status" value="2"/>
</dbReference>
<dbReference type="Proteomes" id="UP001059859">
    <property type="component" value="Chromosome"/>
</dbReference>
<keyword evidence="3" id="KW-0540">Nuclease</keyword>
<evidence type="ECO:0000256" key="1">
    <source>
        <dbReference type="SAM" id="MobiDB-lite"/>
    </source>
</evidence>
<protein>
    <submittedName>
        <fullName evidence="3">HNH endonuclease</fullName>
    </submittedName>
</protein>
<feature type="domain" description="HNH nuclease" evidence="2">
    <location>
        <begin position="484"/>
        <end position="536"/>
    </location>
</feature>
<dbReference type="Gene3D" id="1.10.30.50">
    <property type="match status" value="1"/>
</dbReference>
<feature type="compositionally biased region" description="Polar residues" evidence="1">
    <location>
        <begin position="595"/>
        <end position="607"/>
    </location>
</feature>
<keyword evidence="3" id="KW-0255">Endonuclease</keyword>
<reference evidence="3" key="1">
    <citation type="submission" date="2022-09" db="EMBL/GenBank/DDBJ databases">
        <title>Novel species in genus Arthrobacter.</title>
        <authorList>
            <person name="Liu Y."/>
        </authorList>
    </citation>
    <scope>NUCLEOTIDE SEQUENCE</scope>
    <source>
        <strain evidence="3">Zg-Y815</strain>
    </source>
</reference>
<feature type="compositionally biased region" description="Low complexity" evidence="1">
    <location>
        <begin position="380"/>
        <end position="391"/>
    </location>
</feature>
<dbReference type="CDD" id="cd00085">
    <property type="entry name" value="HNHc"/>
    <property type="match status" value="1"/>
</dbReference>
<feature type="compositionally biased region" description="Low complexity" evidence="1">
    <location>
        <begin position="88"/>
        <end position="117"/>
    </location>
</feature>
<dbReference type="GO" id="GO:0004519">
    <property type="term" value="F:endonuclease activity"/>
    <property type="evidence" value="ECO:0007669"/>
    <property type="project" value="UniProtKB-KW"/>
</dbReference>
<proteinExistence type="predicted"/>
<feature type="region of interest" description="Disordered" evidence="1">
    <location>
        <begin position="366"/>
        <end position="406"/>
    </location>
</feature>
<keyword evidence="4" id="KW-1185">Reference proteome</keyword>
<organism evidence="3 4">
    <name type="scientific">Arthrobacter zhaoxinii</name>
    <dbReference type="NCBI Taxonomy" id="2964616"/>
    <lineage>
        <taxon>Bacteria</taxon>
        <taxon>Bacillati</taxon>
        <taxon>Actinomycetota</taxon>
        <taxon>Actinomycetes</taxon>
        <taxon>Micrococcales</taxon>
        <taxon>Micrococcaceae</taxon>
        <taxon>Arthrobacter</taxon>
    </lineage>
</organism>
<feature type="region of interest" description="Disordered" evidence="1">
    <location>
        <begin position="1"/>
        <end position="34"/>
    </location>
</feature>
<accession>A0ABY5YP25</accession>
<dbReference type="InterPro" id="IPR003870">
    <property type="entry name" value="DUF222"/>
</dbReference>
<keyword evidence="3" id="KW-0378">Hydrolase</keyword>
<gene>
    <name evidence="3" type="ORF">N2K95_12995</name>
</gene>
<name>A0ABY5YP25_9MICC</name>
<feature type="compositionally biased region" description="Low complexity" evidence="1">
    <location>
        <begin position="61"/>
        <end position="71"/>
    </location>
</feature>
<dbReference type="SMART" id="SM00507">
    <property type="entry name" value="HNHc"/>
    <property type="match status" value="1"/>
</dbReference>
<dbReference type="EMBL" id="CP104275">
    <property type="protein sequence ID" value="UWX96560.1"/>
    <property type="molecule type" value="Genomic_DNA"/>
</dbReference>
<feature type="region of interest" description="Disordered" evidence="1">
    <location>
        <begin position="566"/>
        <end position="613"/>
    </location>
</feature>
<sequence length="613" mass="64950">MDQLGNTERTAEEQGSEDQQSAGQTGEADASRKPCTLSVYRAELTVEPVGTANAAEGKSVAAPADPGAATAHENDAEAGTQPADNPVPEGGSAPSGASASNPDSAAATAAASEGDSPTEGYPDGFTGTLALQNLESFDEQAVGEALSRMAHAMSWVQAQEARLINRMKDIFQDSFHVASGRLEPGMAFSLAASECAAILNLPQVTAQRLMFEAGMLCGTHAATLAGLEEGRLSYQHAQVVLDQCQNIPDAVLPEFEADLLKAAEGKTRAQFACKARRLRETKFPDTITKRHLTAFELRKVTLDREEDGMSCLSAHLRAEEAQQIYTTLSTAARGEQAAGDSRNTDQLRADILAQLLMGGLGSTRAGAVGSDEVHKGTSRAGRVTGPAPARPGGAGGGAAGTASAGRTGCDETGIIPRAEIMVLINAETLFGADDQPAELHGYGPISAEAARRLARNATGWTGLAQDPQTGEILGVGRRRKVPAGLRRWLRARDGTCRFPGCRVSTANTDVDHTVDWAQGGPTDHGNLEHLCRRHHRFKTMGYWTASQPTPGVIEWTSPTGRVYRTEPFLELGPPDRSPNGGRDQRWEHCGDPNQEDSQQQDSGQTEPESVPPF</sequence>